<evidence type="ECO:0000313" key="9">
    <source>
        <dbReference type="EMBL" id="TXD71865.1"/>
    </source>
</evidence>
<dbReference type="InterPro" id="IPR000277">
    <property type="entry name" value="Cys/Met-Metab_PyrdxlP-dep_enz"/>
</dbReference>
<dbReference type="Pfam" id="PF01053">
    <property type="entry name" value="Cys_Met_Meta_PP"/>
    <property type="match status" value="1"/>
</dbReference>
<dbReference type="Gene3D" id="3.90.1150.10">
    <property type="entry name" value="Aspartate Aminotransferase, domain 1"/>
    <property type="match status" value="1"/>
</dbReference>
<proteinExistence type="inferred from homology"/>
<dbReference type="InterPro" id="IPR054542">
    <property type="entry name" value="Cys_met_metab_PP"/>
</dbReference>
<evidence type="ECO:0000256" key="1">
    <source>
        <dbReference type="ARBA" id="ARBA00001933"/>
    </source>
</evidence>
<keyword evidence="9" id="KW-0808">Transferase</keyword>
<dbReference type="InterPro" id="IPR015424">
    <property type="entry name" value="PyrdxlP-dep_Trfase"/>
</dbReference>
<keyword evidence="4 7" id="KW-0663">Pyridoxal phosphate</keyword>
<dbReference type="GO" id="GO:0009086">
    <property type="term" value="P:methionine biosynthetic process"/>
    <property type="evidence" value="ECO:0007669"/>
    <property type="project" value="UniProtKB-KW"/>
</dbReference>
<evidence type="ECO:0000256" key="7">
    <source>
        <dbReference type="PIRSR" id="PIRSR001434-2"/>
    </source>
</evidence>
<evidence type="ECO:0000256" key="6">
    <source>
        <dbReference type="ARBA" id="ARBA00023239"/>
    </source>
</evidence>
<evidence type="ECO:0000256" key="3">
    <source>
        <dbReference type="ARBA" id="ARBA00022605"/>
    </source>
</evidence>
<keyword evidence="3" id="KW-0028">Amino-acid biosynthesis</keyword>
<dbReference type="InterPro" id="IPR015422">
    <property type="entry name" value="PyrdxlP-dep_Trfase_small"/>
</dbReference>
<dbReference type="GO" id="GO:0047804">
    <property type="term" value="F:cysteine-S-conjugate beta-lyase activity"/>
    <property type="evidence" value="ECO:0007669"/>
    <property type="project" value="UniProtKB-EC"/>
</dbReference>
<comment type="cofactor">
    <cofactor evidence="1 8">
        <name>pyridoxal 5'-phosphate</name>
        <dbReference type="ChEBI" id="CHEBI:597326"/>
    </cofactor>
</comment>
<dbReference type="GO" id="GO:0016740">
    <property type="term" value="F:transferase activity"/>
    <property type="evidence" value="ECO:0007669"/>
    <property type="project" value="UniProtKB-KW"/>
</dbReference>
<dbReference type="OrthoDB" id="9803729at2"/>
<dbReference type="RefSeq" id="WP_111845042.1">
    <property type="nucleotide sequence ID" value="NZ_UEGI01000012.1"/>
</dbReference>
<keyword evidence="10" id="KW-1185">Reference proteome</keyword>
<dbReference type="AlphaFoldDB" id="A0A5C6YWC8"/>
<organism evidence="9 10">
    <name type="scientific">Aequorivita antarctica</name>
    <dbReference type="NCBI Taxonomy" id="153266"/>
    <lineage>
        <taxon>Bacteria</taxon>
        <taxon>Pseudomonadati</taxon>
        <taxon>Bacteroidota</taxon>
        <taxon>Flavobacteriia</taxon>
        <taxon>Flavobacteriales</taxon>
        <taxon>Flavobacteriaceae</taxon>
        <taxon>Aequorivita</taxon>
    </lineage>
</organism>
<dbReference type="PIRSF" id="PIRSF001434">
    <property type="entry name" value="CGS"/>
    <property type="match status" value="1"/>
</dbReference>
<dbReference type="EC" id="4.4.1.13" evidence="2"/>
<accession>A0A5C6YWC8</accession>
<evidence type="ECO:0000256" key="2">
    <source>
        <dbReference type="ARBA" id="ARBA00012224"/>
    </source>
</evidence>
<name>A0A5C6YWC8_9FLAO</name>
<gene>
    <name evidence="9" type="ORF">ESU54_14875</name>
</gene>
<comment type="similarity">
    <text evidence="8">Belongs to the trans-sulfuration enzymes family.</text>
</comment>
<sequence length="388" mass="43234">MKSKNIGINTICTHIGEVEDKQFKGAISPLYMSSSYAYEDVDVKRYPRYFNTPNQEALCKKVAMLEKSEAGLIFGSGMAAVSTTMLAFLHKGDHVVLPQTLYGGTYNFVVEEFHKFGIEYSFAEGFSEKDFSEKIQKNTKVIFVETPSNPLMRITDLEMISRIAKPQGIVTMIDNTFASPVNQTPVDFGIDIMIHSATKYMGGHSDILAGAVAASEDHIKKIWNLAKNLGGSLSDYTVWLLERSMKTMVLRVKAQNKNAKKMAKWLDKHPLVEKVYYPGLKNHPDYELAKKQMNGYTGMLSFEINESLNVGDFLKALKLIKPSMSLAGVESTILSPTKTSHALLTAEARKEQGISDGLLRFSVGIEEIEDIIADLEAAFQKVSKMEKI</sequence>
<dbReference type="CDD" id="cd00614">
    <property type="entry name" value="CGS_like"/>
    <property type="match status" value="1"/>
</dbReference>
<feature type="modified residue" description="N6-(pyridoxal phosphate)lysine" evidence="7">
    <location>
        <position position="199"/>
    </location>
</feature>
<dbReference type="SUPFAM" id="SSF53383">
    <property type="entry name" value="PLP-dependent transferases"/>
    <property type="match status" value="1"/>
</dbReference>
<dbReference type="EMBL" id="VORT01000012">
    <property type="protein sequence ID" value="TXD71865.1"/>
    <property type="molecule type" value="Genomic_DNA"/>
</dbReference>
<dbReference type="PANTHER" id="PTHR11808">
    <property type="entry name" value="TRANS-SULFURATION ENZYME FAMILY MEMBER"/>
    <property type="match status" value="1"/>
</dbReference>
<dbReference type="PANTHER" id="PTHR11808:SF50">
    <property type="entry name" value="CYSTATHIONINE BETA-LYASE"/>
    <property type="match status" value="1"/>
</dbReference>
<reference evidence="9 10" key="1">
    <citation type="submission" date="2019-08" db="EMBL/GenBank/DDBJ databases">
        <title>Genome of Aequorivita antarctica SW49 (type strain).</title>
        <authorList>
            <person name="Bowman J.P."/>
        </authorList>
    </citation>
    <scope>NUCLEOTIDE SEQUENCE [LARGE SCALE GENOMIC DNA]</scope>
    <source>
        <strain evidence="9 10">SW49</strain>
    </source>
</reference>
<dbReference type="Proteomes" id="UP000321497">
    <property type="component" value="Unassembled WGS sequence"/>
</dbReference>
<keyword evidence="6" id="KW-0456">Lyase</keyword>
<dbReference type="GO" id="GO:0019346">
    <property type="term" value="P:transsulfuration"/>
    <property type="evidence" value="ECO:0007669"/>
    <property type="project" value="InterPro"/>
</dbReference>
<dbReference type="GO" id="GO:0005737">
    <property type="term" value="C:cytoplasm"/>
    <property type="evidence" value="ECO:0007669"/>
    <property type="project" value="TreeGrafter"/>
</dbReference>
<dbReference type="FunFam" id="3.90.1150.10:FF:000033">
    <property type="entry name" value="Cystathionine gamma-synthase"/>
    <property type="match status" value="1"/>
</dbReference>
<protein>
    <recommendedName>
        <fullName evidence="2">cysteine-S-conjugate beta-lyase</fullName>
        <ecNumber evidence="2">4.4.1.13</ecNumber>
    </recommendedName>
</protein>
<evidence type="ECO:0000256" key="8">
    <source>
        <dbReference type="RuleBase" id="RU362118"/>
    </source>
</evidence>
<dbReference type="GO" id="GO:0030170">
    <property type="term" value="F:pyridoxal phosphate binding"/>
    <property type="evidence" value="ECO:0007669"/>
    <property type="project" value="InterPro"/>
</dbReference>
<dbReference type="InterPro" id="IPR015421">
    <property type="entry name" value="PyrdxlP-dep_Trfase_major"/>
</dbReference>
<evidence type="ECO:0000256" key="4">
    <source>
        <dbReference type="ARBA" id="ARBA00022898"/>
    </source>
</evidence>
<dbReference type="FunFam" id="3.40.640.10:FF:000046">
    <property type="entry name" value="Cystathionine gamma-lyase"/>
    <property type="match status" value="1"/>
</dbReference>
<evidence type="ECO:0000313" key="10">
    <source>
        <dbReference type="Proteomes" id="UP000321497"/>
    </source>
</evidence>
<keyword evidence="5" id="KW-0486">Methionine biosynthesis</keyword>
<comment type="caution">
    <text evidence="9">The sequence shown here is derived from an EMBL/GenBank/DDBJ whole genome shotgun (WGS) entry which is preliminary data.</text>
</comment>
<dbReference type="PROSITE" id="PS00868">
    <property type="entry name" value="CYS_MET_METAB_PP"/>
    <property type="match status" value="1"/>
</dbReference>
<evidence type="ECO:0000256" key="5">
    <source>
        <dbReference type="ARBA" id="ARBA00023167"/>
    </source>
</evidence>
<dbReference type="Gene3D" id="3.40.640.10">
    <property type="entry name" value="Type I PLP-dependent aspartate aminotransferase-like (Major domain)"/>
    <property type="match status" value="1"/>
</dbReference>